<dbReference type="FunFam" id="1.10.472.10:FF:000101">
    <property type="entry name" value="Cyclin, putative"/>
    <property type="match status" value="1"/>
</dbReference>
<dbReference type="SFLD" id="SFLDG00358">
    <property type="entry name" value="Main_(cytGST)"/>
    <property type="match status" value="1"/>
</dbReference>
<dbReference type="InterPro" id="IPR013763">
    <property type="entry name" value="Cyclin-like_dom"/>
</dbReference>
<protein>
    <recommendedName>
        <fullName evidence="2">protein-ribulosamine 3-kinase</fullName>
        <ecNumber evidence="2">2.7.1.172</ecNumber>
    </recommendedName>
</protein>
<reference evidence="12 13" key="1">
    <citation type="submission" date="2019-08" db="EMBL/GenBank/DDBJ databases">
        <title>The genome sequence of a newly discovered highly antifungal drug resistant Aspergillus species, Aspergillus tanneri NIH 1004.</title>
        <authorList>
            <person name="Mounaud S."/>
            <person name="Singh I."/>
            <person name="Joardar V."/>
            <person name="Pakala S."/>
            <person name="Pakala S."/>
            <person name="Venepally P."/>
            <person name="Chung J.K."/>
            <person name="Losada L."/>
            <person name="Nierman W.C."/>
        </authorList>
    </citation>
    <scope>NUCLEOTIDE SEQUENCE [LARGE SCALE GENOMIC DNA]</scope>
    <source>
        <strain evidence="12 13">NIH1004</strain>
    </source>
</reference>
<feature type="domain" description="GST N-terminal" evidence="10">
    <location>
        <begin position="331"/>
        <end position="413"/>
    </location>
</feature>
<dbReference type="InterPro" id="IPR036249">
    <property type="entry name" value="Thioredoxin-like_sf"/>
</dbReference>
<evidence type="ECO:0000256" key="7">
    <source>
        <dbReference type="RuleBase" id="RU000383"/>
    </source>
</evidence>
<dbReference type="InterPro" id="IPR016477">
    <property type="entry name" value="Fructo-/Ketosamine-3-kinase"/>
</dbReference>
<dbReference type="Pfam" id="PF03881">
    <property type="entry name" value="Fructosamin_kin"/>
    <property type="match status" value="1"/>
</dbReference>
<dbReference type="InterPro" id="IPR006671">
    <property type="entry name" value="Cyclin_N"/>
</dbReference>
<name>A0A5M9MKD1_9EURO</name>
<dbReference type="Gene3D" id="3.90.1200.10">
    <property type="match status" value="1"/>
</dbReference>
<dbReference type="PANTHER" id="PTHR12149">
    <property type="entry name" value="FRUCTOSAMINE 3 KINASE-RELATED PROTEIN"/>
    <property type="match status" value="1"/>
</dbReference>
<evidence type="ECO:0000256" key="6">
    <source>
        <dbReference type="ARBA" id="ARBA00048655"/>
    </source>
</evidence>
<keyword evidence="7" id="KW-0195">Cyclin</keyword>
<dbReference type="SFLD" id="SFLDS00019">
    <property type="entry name" value="Glutathione_Transferase_(cytos"/>
    <property type="match status" value="1"/>
</dbReference>
<dbReference type="Gene3D" id="1.20.1280.290">
    <property type="match status" value="1"/>
</dbReference>
<keyword evidence="12" id="KW-0418">Kinase</keyword>
<dbReference type="VEuPathDB" id="FungiDB:EYZ11_010492"/>
<dbReference type="GO" id="GO:0016020">
    <property type="term" value="C:membrane"/>
    <property type="evidence" value="ECO:0007669"/>
    <property type="project" value="UniProtKB-SubCell"/>
</dbReference>
<sequence length="1134" mass="127779">MAPVPDSLLRALSLPDPSKATLSTAGLGSGFTNTGAIRATVPSSDGQGGEEERRYFVKTSRDGKAAEEMFHGEYESLNAIADSVPGFCPRALAWGCLEEGNGRSFFLATEFLDLGVGGRIDQSSLAQRLGQLHSTPAPADPQTGKRQFGFPVPTFCGDTKQPNRYHDSWAKFYANERLLMILETSEKRNGHDVGLRDLVERTAHTVVPALLRDGHLGYDRNGHGKEITPVVVHGDLWSGNADRGRIVASGRKEDEEVGGVVYDPSACYAHSEYDLGIMKMFGGFGSSFFNAYHRLVPKTEPVEEYDDRLRLYELYHHLNHYAIFGVGYRSGAVSIMQKLIKKYVQRVWLALEEKQIPYQYIEVNPYHKLQSLLSLNPRGLIPTLSIRTPGGSKPLYESNVILEYLEEAYPDHGPRLLPTDPYERARVRICIDFVTSRFIPAFHRFLQYQSSESEDTEAGIEKHRQGFLECLKEWTRELHPQGPFFLGDQISLPGLVLGPWAIRLWVFDEFKTGGLRVPVEGQGGSDDLVWQRWRKWVTALQERKSFRDTISDVQHYLPIYKRCPSMQEDDYSSLHGLIYCSGNMDVPIAANVLGTIGAICWSVQLIPQIIFNYQRHNTEGLQPSMMLLWAIAGVPLGVYNIVEELNVALRIQPQILTFLSLVTWAQCLYYGKKRTAMTCIAAVVSLLLTLGAIEVALIFALQASKRRAIEWPTILMAVLSASLLAAGVLRHYWDIYLHRTYLFATRMAPEKKDDASLLGSDPAVPDPPSIHPSFIQVAKPYIFEQTIQKCIAAMGVNPLREEALRLQGVTWIDNVRRVLYLPIRTFNTAVVYYHRFRLVHPDNEYNYMDAAAAALFTACKIEDTLKKSKEIVCAAYNLKLPPSEHMSPDNQVFEAHARGIIGLERLMLEASGFDFRTRHPQKTLIKLARKYGLTSQSEVSSTAYRISQDLYRTFAPIKQTTSTMAFASLELAGRLLDQRTEPVELGVDYEKWKTSREEVIETLFDVLELYTHNRGSTTVGPHFPADRFLKVRIPLNKEAEAQGLSRYTNWVHDRDLQTPNGSKSGGKHPRATQYGESRFHPLIPVSASGERPKPGEKGRDGAVRFTIDPESADAEKTHVAEYFKVEMEEYEVEE</sequence>
<dbReference type="Pfam" id="PF04193">
    <property type="entry name" value="PQ-loop"/>
    <property type="match status" value="1"/>
</dbReference>
<feature type="transmembrane region" description="Helical" evidence="9">
    <location>
        <begin position="678"/>
        <end position="701"/>
    </location>
</feature>
<comment type="subcellular location">
    <subcellularLocation>
        <location evidence="1">Membrane</location>
        <topology evidence="1">Multi-pass membrane protein</topology>
    </subcellularLocation>
</comment>
<dbReference type="EC" id="2.7.1.172" evidence="2"/>
<dbReference type="PROSITE" id="PS50405">
    <property type="entry name" value="GST_CTER"/>
    <property type="match status" value="1"/>
</dbReference>
<evidence type="ECO:0000256" key="9">
    <source>
        <dbReference type="SAM" id="Phobius"/>
    </source>
</evidence>
<dbReference type="Pfam" id="PF13409">
    <property type="entry name" value="GST_N_2"/>
    <property type="match status" value="1"/>
</dbReference>
<dbReference type="RefSeq" id="XP_033426829.1">
    <property type="nucleotide sequence ID" value="XM_033570797.1"/>
</dbReference>
<dbReference type="Pfam" id="PF00134">
    <property type="entry name" value="Cyclin_N"/>
    <property type="match status" value="1"/>
</dbReference>
<comment type="similarity">
    <text evidence="7">Belongs to the cyclin family.</text>
</comment>
<dbReference type="OrthoDB" id="4951845at2759"/>
<feature type="domain" description="GST C-terminal" evidence="11">
    <location>
        <begin position="420"/>
        <end position="559"/>
    </location>
</feature>
<feature type="region of interest" description="Disordered" evidence="8">
    <location>
        <begin position="1050"/>
        <end position="1102"/>
    </location>
</feature>
<dbReference type="GO" id="GO:0102193">
    <property type="term" value="F:protein-ribulosamine 3-kinase activity"/>
    <property type="evidence" value="ECO:0007669"/>
    <property type="project" value="UniProtKB-EC"/>
</dbReference>
<keyword evidence="4 9" id="KW-1133">Transmembrane helix</keyword>
<comment type="catalytic activity">
    <reaction evidence="6">
        <text>N(6)-D-ribulosyl-L-lysyl-[protein] + ATP = N(6)-(3-O-phospho-D-ribulosyl)-L-lysyl-[protein] + ADP + H(+)</text>
        <dbReference type="Rhea" id="RHEA:48432"/>
        <dbReference type="Rhea" id="RHEA-COMP:12103"/>
        <dbReference type="Rhea" id="RHEA-COMP:12104"/>
        <dbReference type="ChEBI" id="CHEBI:15378"/>
        <dbReference type="ChEBI" id="CHEBI:30616"/>
        <dbReference type="ChEBI" id="CHEBI:90418"/>
        <dbReference type="ChEBI" id="CHEBI:90420"/>
        <dbReference type="ChEBI" id="CHEBI:456216"/>
        <dbReference type="EC" id="2.7.1.172"/>
    </reaction>
    <physiologicalReaction direction="left-to-right" evidence="6">
        <dbReference type="Rhea" id="RHEA:48433"/>
    </physiologicalReaction>
</comment>
<evidence type="ECO:0000256" key="3">
    <source>
        <dbReference type="ARBA" id="ARBA00022692"/>
    </source>
</evidence>
<comment type="caution">
    <text evidence="12">The sequence shown here is derived from an EMBL/GenBank/DDBJ whole genome shotgun (WGS) entry which is preliminary data.</text>
</comment>
<evidence type="ECO:0000313" key="12">
    <source>
        <dbReference type="EMBL" id="KAA8647468.1"/>
    </source>
</evidence>
<keyword evidence="12" id="KW-0808">Transferase</keyword>
<dbReference type="Gene3D" id="1.20.1050.10">
    <property type="match status" value="1"/>
</dbReference>
<dbReference type="Gene3D" id="1.10.472.10">
    <property type="entry name" value="Cyclin-like"/>
    <property type="match status" value="2"/>
</dbReference>
<dbReference type="CDD" id="cd20546">
    <property type="entry name" value="CYCLIN_SpCG1C_ScCTK2-like_rpt2"/>
    <property type="match status" value="1"/>
</dbReference>
<dbReference type="SUPFAM" id="SSF47954">
    <property type="entry name" value="Cyclin-like"/>
    <property type="match status" value="2"/>
</dbReference>
<dbReference type="InterPro" id="IPR036282">
    <property type="entry name" value="Glutathione-S-Trfase_C_sf"/>
</dbReference>
<dbReference type="SUPFAM" id="SSF47616">
    <property type="entry name" value="GST C-terminal domain-like"/>
    <property type="match status" value="1"/>
</dbReference>
<evidence type="ECO:0000259" key="11">
    <source>
        <dbReference type="PROSITE" id="PS50405"/>
    </source>
</evidence>
<dbReference type="InterPro" id="IPR011009">
    <property type="entry name" value="Kinase-like_dom_sf"/>
</dbReference>
<keyword evidence="5 9" id="KW-0472">Membrane</keyword>
<dbReference type="FunFam" id="3.90.1200.10:FF:000018">
    <property type="entry name" value="Fructosamine-3-kinase, putative"/>
    <property type="match status" value="1"/>
</dbReference>
<organism evidence="12 13">
    <name type="scientific">Aspergillus tanneri</name>
    <dbReference type="NCBI Taxonomy" id="1220188"/>
    <lineage>
        <taxon>Eukaryota</taxon>
        <taxon>Fungi</taxon>
        <taxon>Dikarya</taxon>
        <taxon>Ascomycota</taxon>
        <taxon>Pezizomycotina</taxon>
        <taxon>Eurotiomycetes</taxon>
        <taxon>Eurotiomycetidae</taxon>
        <taxon>Eurotiales</taxon>
        <taxon>Aspergillaceae</taxon>
        <taxon>Aspergillus</taxon>
        <taxon>Aspergillus subgen. Circumdati</taxon>
    </lineage>
</organism>
<evidence type="ECO:0000256" key="5">
    <source>
        <dbReference type="ARBA" id="ARBA00023136"/>
    </source>
</evidence>
<dbReference type="PROSITE" id="PS50404">
    <property type="entry name" value="GST_NTER"/>
    <property type="match status" value="1"/>
</dbReference>
<dbReference type="InterPro" id="IPR010987">
    <property type="entry name" value="Glutathione-S-Trfase_C-like"/>
</dbReference>
<dbReference type="SMART" id="SM00385">
    <property type="entry name" value="CYCLIN"/>
    <property type="match status" value="2"/>
</dbReference>
<dbReference type="GeneID" id="54328863"/>
<feature type="transmembrane region" description="Helical" evidence="9">
    <location>
        <begin position="625"/>
        <end position="642"/>
    </location>
</feature>
<dbReference type="SUPFAM" id="SSF52833">
    <property type="entry name" value="Thioredoxin-like"/>
    <property type="match status" value="1"/>
</dbReference>
<dbReference type="InterPro" id="IPR004045">
    <property type="entry name" value="Glutathione_S-Trfase_N"/>
</dbReference>
<gene>
    <name evidence="12" type="primary">CTK2</name>
    <name evidence="12" type="ORF">ATNIH1004_006161</name>
</gene>
<dbReference type="InterPro" id="IPR006603">
    <property type="entry name" value="PQ-loop_rpt"/>
</dbReference>
<dbReference type="InterPro" id="IPR040079">
    <property type="entry name" value="Glutathione_S-Trfase"/>
</dbReference>
<evidence type="ECO:0000313" key="13">
    <source>
        <dbReference type="Proteomes" id="UP000324241"/>
    </source>
</evidence>
<dbReference type="PANTHER" id="PTHR12149:SF8">
    <property type="entry name" value="PROTEIN-RIBULOSAMINE 3-KINASE"/>
    <property type="match status" value="1"/>
</dbReference>
<evidence type="ECO:0000256" key="4">
    <source>
        <dbReference type="ARBA" id="ARBA00022989"/>
    </source>
</evidence>
<proteinExistence type="inferred from homology"/>
<evidence type="ECO:0000256" key="1">
    <source>
        <dbReference type="ARBA" id="ARBA00004141"/>
    </source>
</evidence>
<dbReference type="SUPFAM" id="SSF56112">
    <property type="entry name" value="Protein kinase-like (PK-like)"/>
    <property type="match status" value="1"/>
</dbReference>
<dbReference type="InterPro" id="IPR036915">
    <property type="entry name" value="Cyclin-like_sf"/>
</dbReference>
<feature type="compositionally biased region" description="Basic and acidic residues" evidence="8">
    <location>
        <begin position="1090"/>
        <end position="1102"/>
    </location>
</feature>
<dbReference type="VEuPathDB" id="FungiDB:EYZ11_010494"/>
<dbReference type="GO" id="GO:0016301">
    <property type="term" value="F:kinase activity"/>
    <property type="evidence" value="ECO:0007669"/>
    <property type="project" value="UniProtKB-KW"/>
</dbReference>
<dbReference type="AlphaFoldDB" id="A0A5M9MKD1"/>
<keyword evidence="3 9" id="KW-0812">Transmembrane</keyword>
<feature type="transmembrane region" description="Helical" evidence="9">
    <location>
        <begin position="588"/>
        <end position="613"/>
    </location>
</feature>
<dbReference type="EMBL" id="QUQM01000004">
    <property type="protein sequence ID" value="KAA8647468.1"/>
    <property type="molecule type" value="Genomic_DNA"/>
</dbReference>
<dbReference type="SMART" id="SM00679">
    <property type="entry name" value="CTNS"/>
    <property type="match status" value="1"/>
</dbReference>
<dbReference type="Gene3D" id="3.40.30.10">
    <property type="entry name" value="Glutaredoxin"/>
    <property type="match status" value="1"/>
</dbReference>
<evidence type="ECO:0000256" key="8">
    <source>
        <dbReference type="SAM" id="MobiDB-lite"/>
    </source>
</evidence>
<dbReference type="Proteomes" id="UP000324241">
    <property type="component" value="Unassembled WGS sequence"/>
</dbReference>
<evidence type="ECO:0000256" key="2">
    <source>
        <dbReference type="ARBA" id="ARBA00011961"/>
    </source>
</evidence>
<accession>A0A5M9MKD1</accession>
<feature type="transmembrane region" description="Helical" evidence="9">
    <location>
        <begin position="713"/>
        <end position="733"/>
    </location>
</feature>
<evidence type="ECO:0000259" key="10">
    <source>
        <dbReference type="PROSITE" id="PS50404"/>
    </source>
</evidence>
<dbReference type="FunFam" id="1.10.472.10:FF:000073">
    <property type="entry name" value="C-type cyclin"/>
    <property type="match status" value="1"/>
</dbReference>